<dbReference type="AlphaFoldDB" id="A0A4Q1SJH1"/>
<organism evidence="2 3">
    <name type="scientific">Silvibacterium dinghuense</name>
    <dbReference type="NCBI Taxonomy" id="1560006"/>
    <lineage>
        <taxon>Bacteria</taxon>
        <taxon>Pseudomonadati</taxon>
        <taxon>Acidobacteriota</taxon>
        <taxon>Terriglobia</taxon>
        <taxon>Terriglobales</taxon>
        <taxon>Acidobacteriaceae</taxon>
        <taxon>Silvibacterium</taxon>
    </lineage>
</organism>
<sequence length="394" mass="43178">MTILSDAVVLKRPKHTAPGQYLGFAIQPVRLCYHLLTCPAKAKVSLEYLDDVAIHYVDGSALLEQAKSALSQNPLSDWAVDFWKCLDNWLSSVSSSSAFSVSTQYRLYVTPVKTGARAAALSDAMTGIQIESITSEIKSTLKKLRKLPTCASHLQTFLGATPEARFAVISRFKVVSCDNDPVDPIRALLTPTVATNLVDPLCQFAIGRAKEIADRLIRSGKPALLDGDEFKMEFRNFVQRNNLPGFLAPLTSAPSDGAVSTLLATHPTFVRQLDIIQVNSDERVRAVSDFLRAAADKSSWAEAGVLFQRSLEEWDAELVRRHGLVKGEVSDVHSDKDALVRGRIVYRQSAQMQPPLDGQAVPGHFVHGCLNALADVKTIGWHPDYVELLKDGGQ</sequence>
<evidence type="ECO:0000259" key="1">
    <source>
        <dbReference type="Pfam" id="PF20283"/>
    </source>
</evidence>
<gene>
    <name evidence="2" type="ORF">ESZ00_06770</name>
</gene>
<comment type="caution">
    <text evidence="2">The sequence shown here is derived from an EMBL/GenBank/DDBJ whole genome shotgun (WGS) entry which is preliminary data.</text>
</comment>
<dbReference type="EMBL" id="SDMK01000001">
    <property type="protein sequence ID" value="RXS97583.1"/>
    <property type="molecule type" value="Genomic_DNA"/>
</dbReference>
<reference evidence="2 3" key="1">
    <citation type="journal article" date="2016" name="Int. J. Syst. Evol. Microbiol.">
        <title>Acidipila dinghuensis sp. nov., an acidobacterium isolated from forest soil.</title>
        <authorList>
            <person name="Jiang Y.W."/>
            <person name="Wang J."/>
            <person name="Chen M.H."/>
            <person name="Lv Y.Y."/>
            <person name="Qiu L.H."/>
        </authorList>
    </citation>
    <scope>NUCLEOTIDE SEQUENCE [LARGE SCALE GENOMIC DNA]</scope>
    <source>
        <strain evidence="2 3">DHOF10</strain>
    </source>
</reference>
<dbReference type="RefSeq" id="WP_129207362.1">
    <property type="nucleotide sequence ID" value="NZ_BMGU01000001.1"/>
</dbReference>
<name>A0A4Q1SJH1_9BACT</name>
<accession>A0A4Q1SJH1</accession>
<protein>
    <recommendedName>
        <fullName evidence="1">ABC-three component systems C-terminal domain-containing protein</fullName>
    </recommendedName>
</protein>
<evidence type="ECO:0000313" key="2">
    <source>
        <dbReference type="EMBL" id="RXS97583.1"/>
    </source>
</evidence>
<dbReference type="Pfam" id="PF20283">
    <property type="entry name" value="CTD7"/>
    <property type="match status" value="1"/>
</dbReference>
<dbReference type="InterPro" id="IPR046913">
    <property type="entry name" value="ABC-3C_CTD7"/>
</dbReference>
<keyword evidence="3" id="KW-1185">Reference proteome</keyword>
<dbReference type="OrthoDB" id="2786695at2"/>
<feature type="domain" description="ABC-three component systems C-terminal" evidence="1">
    <location>
        <begin position="269"/>
        <end position="389"/>
    </location>
</feature>
<proteinExistence type="predicted"/>
<evidence type="ECO:0000313" key="3">
    <source>
        <dbReference type="Proteomes" id="UP000290253"/>
    </source>
</evidence>
<dbReference type="Proteomes" id="UP000290253">
    <property type="component" value="Unassembled WGS sequence"/>
</dbReference>